<evidence type="ECO:0000256" key="3">
    <source>
        <dbReference type="ARBA" id="ARBA00022723"/>
    </source>
</evidence>
<feature type="domain" description="Histone deacetylase" evidence="6">
    <location>
        <begin position="27"/>
        <end position="319"/>
    </location>
</feature>
<dbReference type="InterPro" id="IPR023696">
    <property type="entry name" value="Ureohydrolase_dom_sf"/>
</dbReference>
<dbReference type="GO" id="GO:0016787">
    <property type="term" value="F:hydrolase activity"/>
    <property type="evidence" value="ECO:0007669"/>
    <property type="project" value="UniProtKB-KW"/>
</dbReference>
<keyword evidence="3" id="KW-0479">Metal-binding</keyword>
<dbReference type="eggNOG" id="COG0123">
    <property type="taxonomic scope" value="Bacteria"/>
</dbReference>
<dbReference type="GO" id="GO:0040029">
    <property type="term" value="P:epigenetic regulation of gene expression"/>
    <property type="evidence" value="ECO:0007669"/>
    <property type="project" value="TreeGrafter"/>
</dbReference>
<dbReference type="InterPro" id="IPR037138">
    <property type="entry name" value="His_deacetylse_dom_sf"/>
</dbReference>
<dbReference type="Pfam" id="PF00850">
    <property type="entry name" value="Hist_deacetyl"/>
    <property type="match status" value="1"/>
</dbReference>
<dbReference type="PANTHER" id="PTHR10625:SF17">
    <property type="entry name" value="HISTONE DEACETYLASE 8"/>
    <property type="match status" value="1"/>
</dbReference>
<dbReference type="EMBL" id="CP000812">
    <property type="protein sequence ID" value="ABV32910.1"/>
    <property type="molecule type" value="Genomic_DNA"/>
</dbReference>
<accession>A8F426</accession>
<keyword evidence="4" id="KW-0378">Hydrolase</keyword>
<dbReference type="RefSeq" id="WP_012002391.1">
    <property type="nucleotide sequence ID" value="NC_009828.1"/>
</dbReference>
<evidence type="ECO:0000256" key="1">
    <source>
        <dbReference type="ARBA" id="ARBA00001947"/>
    </source>
</evidence>
<reference evidence="7 8" key="2">
    <citation type="journal article" date="2009" name="Proc. Natl. Acad. Sci. U.S.A.">
        <title>On the chimeric nature, thermophilic origin, and phylogenetic placement of the Thermotogales.</title>
        <authorList>
            <person name="Zhaxybayeva O."/>
            <person name="Swithers K.S."/>
            <person name="Lapierre P."/>
            <person name="Fournier G.P."/>
            <person name="Bickhart D.M."/>
            <person name="DeBoy R.T."/>
            <person name="Nelson K.E."/>
            <person name="Nesbo C.L."/>
            <person name="Doolittle W.F."/>
            <person name="Gogarten J.P."/>
            <person name="Noll K.M."/>
        </authorList>
    </citation>
    <scope>NUCLEOTIDE SEQUENCE [LARGE SCALE GENOMIC DNA]</scope>
    <source>
        <strain evidence="8">ATCC BAA-301 / DSM 14385 / NBRC 107922 / TMO</strain>
    </source>
</reference>
<dbReference type="PANTHER" id="PTHR10625">
    <property type="entry name" value="HISTONE DEACETYLASE HDAC1-RELATED"/>
    <property type="match status" value="1"/>
</dbReference>
<dbReference type="KEGG" id="tle:Tlet_0342"/>
<comment type="cofactor">
    <cofactor evidence="1">
        <name>Zn(2+)</name>
        <dbReference type="ChEBI" id="CHEBI:29105"/>
    </cofactor>
</comment>
<evidence type="ECO:0000256" key="5">
    <source>
        <dbReference type="ARBA" id="ARBA00022833"/>
    </source>
</evidence>
<evidence type="ECO:0000313" key="7">
    <source>
        <dbReference type="EMBL" id="ABV32910.1"/>
    </source>
</evidence>
<evidence type="ECO:0000256" key="2">
    <source>
        <dbReference type="ARBA" id="ARBA00005947"/>
    </source>
</evidence>
<dbReference type="HOGENOM" id="CLU_007727_8_3_0"/>
<dbReference type="CDD" id="cd10001">
    <property type="entry name" value="HDAC_classII_APAH"/>
    <property type="match status" value="1"/>
</dbReference>
<dbReference type="AlphaFoldDB" id="A8F426"/>
<proteinExistence type="inferred from homology"/>
<dbReference type="Gene3D" id="3.40.800.20">
    <property type="entry name" value="Histone deacetylase domain"/>
    <property type="match status" value="1"/>
</dbReference>
<comment type="similarity">
    <text evidence="2">Belongs to the histone deacetylase family.</text>
</comment>
<dbReference type="Proteomes" id="UP000002016">
    <property type="component" value="Chromosome"/>
</dbReference>
<dbReference type="InterPro" id="IPR023801">
    <property type="entry name" value="His_deacetylse_dom"/>
</dbReference>
<dbReference type="PRINTS" id="PR01270">
    <property type="entry name" value="HDASUPER"/>
</dbReference>
<sequence>MKIVYDPSHIFHKPTKEIDNGRFIENPEKPERIDSIKDALILSGFDNLTPPNKFPMSYIYMVHDESYVEWLKNKSSSLSDQDEYLMEVFGFDRCFDTGTPVKKNTFEASKKAVDVVLTAASFVDSSTNTVYALTRPPGHHATMDLCGGYCYFNNAAIAAYYFLKRGADRIVILDLDFHHGNGTQQIFYDVDWVYYISIHGDPQVFYPWISGKASEIGNGPGEGFNLNLPLQAGSGWNEYSEALTYALREIKDYYPDLLIISLGFDTHKDDPVGRFSLCDEDYAKIARQIGALKLPVLVVQEGGYNPQANALAATRFFSALE</sequence>
<dbReference type="GO" id="GO:0004407">
    <property type="term" value="F:histone deacetylase activity"/>
    <property type="evidence" value="ECO:0007669"/>
    <property type="project" value="TreeGrafter"/>
</dbReference>
<dbReference type="InterPro" id="IPR000286">
    <property type="entry name" value="HDACs"/>
</dbReference>
<name>A8F426_PSELT</name>
<dbReference type="STRING" id="416591.Tlet_0342"/>
<dbReference type="GO" id="GO:0046872">
    <property type="term" value="F:metal ion binding"/>
    <property type="evidence" value="ECO:0007669"/>
    <property type="project" value="UniProtKB-KW"/>
</dbReference>
<organism evidence="7 8">
    <name type="scientific">Pseudothermotoga lettingae (strain ATCC BAA-301 / DSM 14385 / NBRC 107922 / TMO)</name>
    <name type="common">Thermotoga lettingae</name>
    <dbReference type="NCBI Taxonomy" id="416591"/>
    <lineage>
        <taxon>Bacteria</taxon>
        <taxon>Thermotogati</taxon>
        <taxon>Thermotogota</taxon>
        <taxon>Thermotogae</taxon>
        <taxon>Thermotogales</taxon>
        <taxon>Thermotogaceae</taxon>
        <taxon>Pseudothermotoga</taxon>
    </lineage>
</organism>
<gene>
    <name evidence="7" type="ordered locus">Tlet_0342</name>
</gene>
<dbReference type="SUPFAM" id="SSF52768">
    <property type="entry name" value="Arginase/deacetylase"/>
    <property type="match status" value="1"/>
</dbReference>
<dbReference type="OrthoDB" id="9808367at2"/>
<reference evidence="7 8" key="1">
    <citation type="submission" date="2007-08" db="EMBL/GenBank/DDBJ databases">
        <title>Complete sequence of Thermotoga lettingae TMO.</title>
        <authorList>
            <consortium name="US DOE Joint Genome Institute"/>
            <person name="Copeland A."/>
            <person name="Lucas S."/>
            <person name="Lapidus A."/>
            <person name="Barry K."/>
            <person name="Glavina del Rio T."/>
            <person name="Dalin E."/>
            <person name="Tice H."/>
            <person name="Pitluck S."/>
            <person name="Foster B."/>
            <person name="Bruce D."/>
            <person name="Schmutz J."/>
            <person name="Larimer F."/>
            <person name="Land M."/>
            <person name="Hauser L."/>
            <person name="Kyrpides N."/>
            <person name="Mikhailova N."/>
            <person name="Nelson K."/>
            <person name="Gogarten J.P."/>
            <person name="Noll K."/>
            <person name="Richardson P."/>
        </authorList>
    </citation>
    <scope>NUCLEOTIDE SEQUENCE [LARGE SCALE GENOMIC DNA]</scope>
    <source>
        <strain evidence="8">ATCC BAA-301 / DSM 14385 / NBRC 107922 / TMO</strain>
    </source>
</reference>
<keyword evidence="8" id="KW-1185">Reference proteome</keyword>
<evidence type="ECO:0000256" key="4">
    <source>
        <dbReference type="ARBA" id="ARBA00022801"/>
    </source>
</evidence>
<evidence type="ECO:0000259" key="6">
    <source>
        <dbReference type="Pfam" id="PF00850"/>
    </source>
</evidence>
<protein>
    <submittedName>
        <fullName evidence="7">Histone deacetylase superfamily</fullName>
    </submittedName>
</protein>
<evidence type="ECO:0000313" key="8">
    <source>
        <dbReference type="Proteomes" id="UP000002016"/>
    </source>
</evidence>
<keyword evidence="5" id="KW-0862">Zinc</keyword>